<dbReference type="InterPro" id="IPR036866">
    <property type="entry name" value="RibonucZ/Hydroxyglut_hydro"/>
</dbReference>
<dbReference type="SUPFAM" id="SSF56281">
    <property type="entry name" value="Metallo-hydrolase/oxidoreductase"/>
    <property type="match status" value="1"/>
</dbReference>
<sequence>MATNARFYTFKACNEVGIAWSYRKRRVAAAFLSSRAFSGRKTQHMKARTLQLGAMPYKTCNTLDIRYNAKMYPDAHPDIPFTDFEILFLGTSAGSPSVRRNPSSICLRLSQHNWMFDCAEASLRQLMKSTIRVPMTNKFFITHLHGDHLYGLPGILCTLDNHHNNGTPGTNNRCEIAVYGPVGLYAYLTTALSTSRTRLNNLQVTVYELALKKIPEQTSAFEKYMRNIPKHPAIRKEFIYADHESKPVWKVYDDGNVHVKAGMLKHTIVSFGYVIEEYQHPGKLRADLVLQRGLPPGPLYKSLKNGNSVRLPNGDVIEPSQVVGPPARGRKVVIMGDTTHSEGIIDIARNCDVLVHEATLNQTMVAEATQRGHSTALMAGQCARNVNATILVLTHFSHRFRHWSKADFGSMTTHGLIFFV</sequence>
<comment type="cofactor">
    <cofactor evidence="1">
        <name>Zn(2+)</name>
        <dbReference type="ChEBI" id="CHEBI:29105"/>
    </cofactor>
</comment>
<evidence type="ECO:0000256" key="8">
    <source>
        <dbReference type="ARBA" id="ARBA00022833"/>
    </source>
</evidence>
<evidence type="ECO:0000256" key="7">
    <source>
        <dbReference type="ARBA" id="ARBA00022801"/>
    </source>
</evidence>
<keyword evidence="5" id="KW-0479">Metal-binding</keyword>
<evidence type="ECO:0000256" key="5">
    <source>
        <dbReference type="ARBA" id="ARBA00022723"/>
    </source>
</evidence>
<dbReference type="EMBL" id="CAIX01000095">
    <property type="protein sequence ID" value="CCI45308.1"/>
    <property type="molecule type" value="Genomic_DNA"/>
</dbReference>
<dbReference type="InParanoid" id="A0A024GFK5"/>
<dbReference type="Proteomes" id="UP000053237">
    <property type="component" value="Unassembled WGS sequence"/>
</dbReference>
<evidence type="ECO:0000256" key="4">
    <source>
        <dbReference type="ARBA" id="ARBA00022722"/>
    </source>
</evidence>
<name>A0A024GFK5_9STRA</name>
<dbReference type="PANTHER" id="PTHR46018:SF2">
    <property type="entry name" value="ZINC PHOSPHODIESTERASE ELAC PROTEIN 1"/>
    <property type="match status" value="1"/>
</dbReference>
<keyword evidence="8" id="KW-0862">Zinc</keyword>
<keyword evidence="6" id="KW-0255">Endonuclease</keyword>
<dbReference type="GO" id="GO:0042781">
    <property type="term" value="F:3'-tRNA processing endoribonuclease activity"/>
    <property type="evidence" value="ECO:0007669"/>
    <property type="project" value="TreeGrafter"/>
</dbReference>
<keyword evidence="7" id="KW-0378">Hydrolase</keyword>
<accession>A0A024GFK5</accession>
<dbReference type="GO" id="GO:0005634">
    <property type="term" value="C:nucleus"/>
    <property type="evidence" value="ECO:0007669"/>
    <property type="project" value="TreeGrafter"/>
</dbReference>
<evidence type="ECO:0008006" key="11">
    <source>
        <dbReference type="Google" id="ProtNLM"/>
    </source>
</evidence>
<dbReference type="STRING" id="65357.A0A024GFK5"/>
<dbReference type="HAMAP" id="MF_01818">
    <property type="entry name" value="RNase_Z_BN"/>
    <property type="match status" value="1"/>
</dbReference>
<keyword evidence="4" id="KW-0540">Nuclease</keyword>
<proteinExistence type="inferred from homology"/>
<gene>
    <name evidence="9" type="ORF">BN9_061810</name>
</gene>
<dbReference type="Gene3D" id="3.60.15.10">
    <property type="entry name" value="Ribonuclease Z/Hydroxyacylglutathione hydrolase-like"/>
    <property type="match status" value="1"/>
</dbReference>
<evidence type="ECO:0000256" key="1">
    <source>
        <dbReference type="ARBA" id="ARBA00001947"/>
    </source>
</evidence>
<evidence type="ECO:0000313" key="10">
    <source>
        <dbReference type="Proteomes" id="UP000053237"/>
    </source>
</evidence>
<dbReference type="AlphaFoldDB" id="A0A024GFK5"/>
<dbReference type="InterPro" id="IPR013471">
    <property type="entry name" value="RNase_Z/BN"/>
</dbReference>
<protein>
    <recommendedName>
        <fullName evidence="11">Metallo-beta-lactamase domain-containing protein</fullName>
    </recommendedName>
</protein>
<dbReference type="GO" id="GO:0046872">
    <property type="term" value="F:metal ion binding"/>
    <property type="evidence" value="ECO:0007669"/>
    <property type="project" value="UniProtKB-KW"/>
</dbReference>
<dbReference type="OrthoDB" id="527344at2759"/>
<keyword evidence="10" id="KW-1185">Reference proteome</keyword>
<reference evidence="9 10" key="1">
    <citation type="submission" date="2012-05" db="EMBL/GenBank/DDBJ databases">
        <title>Recombination and specialization in a pathogen metapopulation.</title>
        <authorList>
            <person name="Gardiner A."/>
            <person name="Kemen E."/>
            <person name="Schultz-Larsen T."/>
            <person name="MacLean D."/>
            <person name="Van Oosterhout C."/>
            <person name="Jones J.D.G."/>
        </authorList>
    </citation>
    <scope>NUCLEOTIDE SEQUENCE [LARGE SCALE GENOMIC DNA]</scope>
    <source>
        <strain evidence="9 10">Ac Nc2</strain>
    </source>
</reference>
<dbReference type="Pfam" id="PF23023">
    <property type="entry name" value="Anti-Pycsar_Apyc1"/>
    <property type="match status" value="1"/>
</dbReference>
<evidence type="ECO:0000256" key="2">
    <source>
        <dbReference type="ARBA" id="ARBA00011738"/>
    </source>
</evidence>
<comment type="caution">
    <text evidence="9">The sequence shown here is derived from an EMBL/GenBank/DDBJ whole genome shotgun (WGS) entry which is preliminary data.</text>
</comment>
<evidence type="ECO:0000256" key="3">
    <source>
        <dbReference type="ARBA" id="ARBA00022694"/>
    </source>
</evidence>
<organism evidence="9 10">
    <name type="scientific">Albugo candida</name>
    <dbReference type="NCBI Taxonomy" id="65357"/>
    <lineage>
        <taxon>Eukaryota</taxon>
        <taxon>Sar</taxon>
        <taxon>Stramenopiles</taxon>
        <taxon>Oomycota</taxon>
        <taxon>Peronosporomycetes</taxon>
        <taxon>Albuginales</taxon>
        <taxon>Albuginaceae</taxon>
        <taxon>Albugo</taxon>
    </lineage>
</organism>
<dbReference type="CDD" id="cd07717">
    <property type="entry name" value="RNaseZ_ZiPD-like_MBL-fold"/>
    <property type="match status" value="1"/>
</dbReference>
<comment type="subunit">
    <text evidence="2">Homodimer.</text>
</comment>
<evidence type="ECO:0000256" key="6">
    <source>
        <dbReference type="ARBA" id="ARBA00022759"/>
    </source>
</evidence>
<evidence type="ECO:0000313" key="9">
    <source>
        <dbReference type="EMBL" id="CCI45308.1"/>
    </source>
</evidence>
<keyword evidence="3" id="KW-0819">tRNA processing</keyword>
<dbReference type="PANTHER" id="PTHR46018">
    <property type="entry name" value="ZINC PHOSPHODIESTERASE ELAC PROTEIN 1"/>
    <property type="match status" value="1"/>
</dbReference>